<proteinExistence type="predicted"/>
<sequence>HERVGAVSRHAPALMLCFGRAAVQVPPDAFFGAGAYKKTDGSAPDGVRIAGNLISKISALCRLYDV</sequence>
<gene>
    <name evidence="1" type="ORF">HELGO_WM30615</name>
</gene>
<name>A0A6S6S8L0_9GAMM</name>
<feature type="non-terminal residue" evidence="1">
    <location>
        <position position="1"/>
    </location>
</feature>
<dbReference type="AlphaFoldDB" id="A0A6S6S8L0"/>
<protein>
    <submittedName>
        <fullName evidence="1">Uncharacterized protein</fullName>
    </submittedName>
</protein>
<reference evidence="1" key="1">
    <citation type="submission" date="2020-01" db="EMBL/GenBank/DDBJ databases">
        <authorList>
            <person name="Meier V. D."/>
            <person name="Meier V D."/>
        </authorList>
    </citation>
    <scope>NUCLEOTIDE SEQUENCE</scope>
    <source>
        <strain evidence="1">HLG_WM_MAG_08</strain>
    </source>
</reference>
<organism evidence="1">
    <name type="scientific">uncultured Thiotrichaceae bacterium</name>
    <dbReference type="NCBI Taxonomy" id="298394"/>
    <lineage>
        <taxon>Bacteria</taxon>
        <taxon>Pseudomonadati</taxon>
        <taxon>Pseudomonadota</taxon>
        <taxon>Gammaproteobacteria</taxon>
        <taxon>Thiotrichales</taxon>
        <taxon>Thiotrichaceae</taxon>
        <taxon>environmental samples</taxon>
    </lineage>
</organism>
<dbReference type="EMBL" id="CACVAV010000070">
    <property type="protein sequence ID" value="CAA6804133.1"/>
    <property type="molecule type" value="Genomic_DNA"/>
</dbReference>
<evidence type="ECO:0000313" key="1">
    <source>
        <dbReference type="EMBL" id="CAA6804133.1"/>
    </source>
</evidence>
<accession>A0A6S6S8L0</accession>